<feature type="compositionally biased region" description="Basic residues" evidence="1">
    <location>
        <begin position="40"/>
        <end position="55"/>
    </location>
</feature>
<comment type="caution">
    <text evidence="2">The sequence shown here is derived from an EMBL/GenBank/DDBJ whole genome shotgun (WGS) entry which is preliminary data.</text>
</comment>
<protein>
    <submittedName>
        <fullName evidence="2">Uncharacterized protein</fullName>
    </submittedName>
</protein>
<dbReference type="AlphaFoldDB" id="A0A7J0H5H8"/>
<feature type="region of interest" description="Disordered" evidence="1">
    <location>
        <begin position="32"/>
        <end position="73"/>
    </location>
</feature>
<organism evidence="2 3">
    <name type="scientific">Actinidia rufa</name>
    <dbReference type="NCBI Taxonomy" id="165716"/>
    <lineage>
        <taxon>Eukaryota</taxon>
        <taxon>Viridiplantae</taxon>
        <taxon>Streptophyta</taxon>
        <taxon>Embryophyta</taxon>
        <taxon>Tracheophyta</taxon>
        <taxon>Spermatophyta</taxon>
        <taxon>Magnoliopsida</taxon>
        <taxon>eudicotyledons</taxon>
        <taxon>Gunneridae</taxon>
        <taxon>Pentapetalae</taxon>
        <taxon>asterids</taxon>
        <taxon>Ericales</taxon>
        <taxon>Actinidiaceae</taxon>
        <taxon>Actinidia</taxon>
    </lineage>
</organism>
<keyword evidence="3" id="KW-1185">Reference proteome</keyword>
<proteinExistence type="predicted"/>
<reference evidence="2 3" key="1">
    <citation type="submission" date="2019-07" db="EMBL/GenBank/DDBJ databases">
        <title>De Novo Assembly of kiwifruit Actinidia rufa.</title>
        <authorList>
            <person name="Sugita-Konishi S."/>
            <person name="Sato K."/>
            <person name="Mori E."/>
            <person name="Abe Y."/>
            <person name="Kisaki G."/>
            <person name="Hamano K."/>
            <person name="Suezawa K."/>
            <person name="Otani M."/>
            <person name="Fukuda T."/>
            <person name="Manabe T."/>
            <person name="Gomi K."/>
            <person name="Tabuchi M."/>
            <person name="Akimitsu K."/>
            <person name="Kataoka I."/>
        </authorList>
    </citation>
    <scope>NUCLEOTIDE SEQUENCE [LARGE SCALE GENOMIC DNA]</scope>
    <source>
        <strain evidence="3">cv. Fuchu</strain>
    </source>
</reference>
<dbReference type="Proteomes" id="UP000585474">
    <property type="component" value="Unassembled WGS sequence"/>
</dbReference>
<gene>
    <name evidence="2" type="ORF">Acr_27g0000950</name>
</gene>
<evidence type="ECO:0000313" key="2">
    <source>
        <dbReference type="EMBL" id="GFZ18356.1"/>
    </source>
</evidence>
<dbReference type="EMBL" id="BJWL01000027">
    <property type="protein sequence ID" value="GFZ18356.1"/>
    <property type="molecule type" value="Genomic_DNA"/>
</dbReference>
<accession>A0A7J0H5H8</accession>
<evidence type="ECO:0000256" key="1">
    <source>
        <dbReference type="SAM" id="MobiDB-lite"/>
    </source>
</evidence>
<evidence type="ECO:0000313" key="3">
    <source>
        <dbReference type="Proteomes" id="UP000585474"/>
    </source>
</evidence>
<sequence>MFRSLPLSLLPTPLSTENVVFGKIADPLATMSCGGPTTTSHRRPCLRHPRRRARRSGPSSAPIGPPGKGLAWF</sequence>
<name>A0A7J0H5H8_9ERIC</name>